<dbReference type="SUPFAM" id="SSF46785">
    <property type="entry name" value="Winged helix' DNA-binding domain"/>
    <property type="match status" value="1"/>
</dbReference>
<dbReference type="SUPFAM" id="SSF53448">
    <property type="entry name" value="Nucleotide-diphospho-sugar transferases"/>
    <property type="match status" value="1"/>
</dbReference>
<comment type="caution">
    <text evidence="4">The sequence shown here is derived from an EMBL/GenBank/DDBJ whole genome shotgun (WGS) entry which is preliminary data.</text>
</comment>
<dbReference type="EMBL" id="DVHN01000105">
    <property type="protein sequence ID" value="HIR88917.1"/>
    <property type="molecule type" value="Genomic_DNA"/>
</dbReference>
<dbReference type="PANTHER" id="PTHR43584:SF5">
    <property type="entry name" value="PROTEIN LICC"/>
    <property type="match status" value="1"/>
</dbReference>
<dbReference type="InterPro" id="IPR029044">
    <property type="entry name" value="Nucleotide-diphossugar_trans"/>
</dbReference>
<gene>
    <name evidence="4" type="ORF">IAC96_08220</name>
</gene>
<dbReference type="CDD" id="cd02523">
    <property type="entry name" value="PC_cytidylyltransferase"/>
    <property type="match status" value="1"/>
</dbReference>
<dbReference type="InterPro" id="IPR025877">
    <property type="entry name" value="MobA-like_NTP_Trfase"/>
</dbReference>
<dbReference type="InterPro" id="IPR050065">
    <property type="entry name" value="GlmU-like"/>
</dbReference>
<evidence type="ECO:0000313" key="5">
    <source>
        <dbReference type="Proteomes" id="UP000824201"/>
    </source>
</evidence>
<dbReference type="Pfam" id="PF12804">
    <property type="entry name" value="NTP_transf_3"/>
    <property type="match status" value="1"/>
</dbReference>
<reference evidence="4" key="2">
    <citation type="journal article" date="2021" name="PeerJ">
        <title>Extensive microbial diversity within the chicken gut microbiome revealed by metagenomics and culture.</title>
        <authorList>
            <person name="Gilroy R."/>
            <person name="Ravi A."/>
            <person name="Getino M."/>
            <person name="Pursley I."/>
            <person name="Horton D.L."/>
            <person name="Alikhan N.F."/>
            <person name="Baker D."/>
            <person name="Gharbi K."/>
            <person name="Hall N."/>
            <person name="Watson M."/>
            <person name="Adriaenssens E.M."/>
            <person name="Foster-Nyarko E."/>
            <person name="Jarju S."/>
            <person name="Secka A."/>
            <person name="Antonio M."/>
            <person name="Oren A."/>
            <person name="Chaudhuri R.R."/>
            <person name="La Ragione R."/>
            <person name="Hildebrand F."/>
            <person name="Pallen M.J."/>
        </authorList>
    </citation>
    <scope>NUCLEOTIDE SEQUENCE</scope>
    <source>
        <strain evidence="4">ChiW13-3771</strain>
    </source>
</reference>
<evidence type="ECO:0000256" key="1">
    <source>
        <dbReference type="ARBA" id="ARBA00022679"/>
    </source>
</evidence>
<dbReference type="InterPro" id="IPR036390">
    <property type="entry name" value="WH_DNA-bd_sf"/>
</dbReference>
<keyword evidence="2" id="KW-0548">Nucleotidyltransferase</keyword>
<evidence type="ECO:0000259" key="3">
    <source>
        <dbReference type="Pfam" id="PF12804"/>
    </source>
</evidence>
<reference evidence="4" key="1">
    <citation type="submission" date="2020-10" db="EMBL/GenBank/DDBJ databases">
        <authorList>
            <person name="Gilroy R."/>
        </authorList>
    </citation>
    <scope>NUCLEOTIDE SEQUENCE</scope>
    <source>
        <strain evidence="4">ChiW13-3771</strain>
    </source>
</reference>
<evidence type="ECO:0000256" key="2">
    <source>
        <dbReference type="ARBA" id="ARBA00022695"/>
    </source>
</evidence>
<evidence type="ECO:0000313" key="4">
    <source>
        <dbReference type="EMBL" id="HIR88917.1"/>
    </source>
</evidence>
<keyword evidence="1 4" id="KW-0808">Transferase</keyword>
<feature type="domain" description="MobA-like NTP transferase" evidence="3">
    <location>
        <begin position="75"/>
        <end position="186"/>
    </location>
</feature>
<dbReference type="Proteomes" id="UP000824201">
    <property type="component" value="Unassembled WGS sequence"/>
</dbReference>
<dbReference type="GO" id="GO:0016779">
    <property type="term" value="F:nucleotidyltransferase activity"/>
    <property type="evidence" value="ECO:0007669"/>
    <property type="project" value="UniProtKB-KW"/>
</dbReference>
<dbReference type="Gene3D" id="3.90.550.10">
    <property type="entry name" value="Spore Coat Polysaccharide Biosynthesis Protein SpsA, Chain A"/>
    <property type="match status" value="1"/>
</dbReference>
<organism evidence="4 5">
    <name type="scientific">Candidatus Fimimorpha faecalis</name>
    <dbReference type="NCBI Taxonomy" id="2840824"/>
    <lineage>
        <taxon>Bacteria</taxon>
        <taxon>Bacillati</taxon>
        <taxon>Bacillota</taxon>
        <taxon>Clostridia</taxon>
        <taxon>Eubacteriales</taxon>
        <taxon>Candidatus Fimimorpha</taxon>
    </lineage>
</organism>
<dbReference type="PANTHER" id="PTHR43584">
    <property type="entry name" value="NUCLEOTIDYL TRANSFERASE"/>
    <property type="match status" value="1"/>
</dbReference>
<name>A0A9D1EEJ0_9FIRM</name>
<proteinExistence type="predicted"/>
<dbReference type="AlphaFoldDB" id="A0A9D1EEJ0"/>
<sequence length="300" mass="35202">MNRNQFELLSLIEREGKKKLTQRYMAEETGMSLGMVNKTLKEAVQEKLIGMDEKKEIWITNLGLEQLEPYRVKRAVILAAGVSSRMMPIILNTPKPLVRVHGKPIIETILDALFDVGIKDITIVVGYMKEQFALLKDHYPNLQLMENPFFNETNNVSSAWLARKRIARAYVLEADLVIQNPNVVRKYEYCSNHLGVYCERTDDWCFVVKKDLIQKMQIGGENCYRMCGISFWTDEDGKKLEQCLDEAWNRPGGKERYWDEIPFREYKDIFEIEIRKCKKNDLMEVDTWKELQRIDPVYTI</sequence>
<protein>
    <submittedName>
        <fullName evidence="4">NTP transferase domain-containing protein</fullName>
    </submittedName>
</protein>
<accession>A0A9D1EEJ0</accession>